<dbReference type="InterPro" id="IPR010255">
    <property type="entry name" value="Haem_peroxidase_sf"/>
</dbReference>
<proteinExistence type="predicted"/>
<evidence type="ECO:0000256" key="5">
    <source>
        <dbReference type="ARBA" id="ARBA00023002"/>
    </source>
</evidence>
<keyword evidence="6" id="KW-0408">Iron</keyword>
<keyword evidence="5" id="KW-0560">Oxidoreductase</keyword>
<evidence type="ECO:0000313" key="10">
    <source>
        <dbReference type="Proteomes" id="UP001153076"/>
    </source>
</evidence>
<dbReference type="SUPFAM" id="SSF48113">
    <property type="entry name" value="Heme-dependent peroxidases"/>
    <property type="match status" value="1"/>
</dbReference>
<feature type="binding site" evidence="7">
    <location>
        <position position="69"/>
    </location>
    <ligand>
        <name>Ca(2+)</name>
        <dbReference type="ChEBI" id="CHEBI:29108"/>
        <label>1</label>
    </ligand>
</feature>
<reference evidence="9" key="1">
    <citation type="submission" date="2022-04" db="EMBL/GenBank/DDBJ databases">
        <title>Carnegiea gigantea Genome sequencing and assembly v2.</title>
        <authorList>
            <person name="Copetti D."/>
            <person name="Sanderson M.J."/>
            <person name="Burquez A."/>
            <person name="Wojciechowski M.F."/>
        </authorList>
    </citation>
    <scope>NUCLEOTIDE SEQUENCE</scope>
    <source>
        <strain evidence="9">SGP5-SGP5p</strain>
        <tissue evidence="9">Aerial part</tissue>
    </source>
</reference>
<evidence type="ECO:0000256" key="1">
    <source>
        <dbReference type="ARBA" id="ARBA00001970"/>
    </source>
</evidence>
<accession>A0A9Q1K0G5</accession>
<keyword evidence="2" id="KW-0575">Peroxidase</keyword>
<dbReference type="OrthoDB" id="2113341at2759"/>
<protein>
    <submittedName>
        <fullName evidence="9">Uncharacterized protein</fullName>
    </submittedName>
</protein>
<comment type="cofactor">
    <cofactor evidence="1">
        <name>heme b</name>
        <dbReference type="ChEBI" id="CHEBI:60344"/>
    </cofactor>
</comment>
<dbReference type="GO" id="GO:0004601">
    <property type="term" value="F:peroxidase activity"/>
    <property type="evidence" value="ECO:0007669"/>
    <property type="project" value="UniProtKB-KW"/>
</dbReference>
<gene>
    <name evidence="9" type="ORF">Cgig2_021451</name>
</gene>
<sequence>MDSTLVPSFEETMEVQVQEKEEPTKVQKEAKEENEFLLDLEEKDVESNPNLEHYDGLVLLNSIADGPVEKTATLNLSLSGFDVIDDIKATVEEKYPKVHGMPLGMVLTGTRDGNIPNAPTTRLVKPLLLRWILRAPSFNSHYYIILEQNEVLFTSDATLLTNVKSKRIT</sequence>
<dbReference type="GO" id="GO:0020037">
    <property type="term" value="F:heme binding"/>
    <property type="evidence" value="ECO:0007669"/>
    <property type="project" value="InterPro"/>
</dbReference>
<dbReference type="EMBL" id="JAKOGI010000474">
    <property type="protein sequence ID" value="KAJ8434495.1"/>
    <property type="molecule type" value="Genomic_DNA"/>
</dbReference>
<evidence type="ECO:0000256" key="2">
    <source>
        <dbReference type="ARBA" id="ARBA00022559"/>
    </source>
</evidence>
<keyword evidence="3" id="KW-0349">Heme</keyword>
<dbReference type="Proteomes" id="UP001153076">
    <property type="component" value="Unassembled WGS sequence"/>
</dbReference>
<feature type="compositionally biased region" description="Basic and acidic residues" evidence="8">
    <location>
        <begin position="17"/>
        <end position="32"/>
    </location>
</feature>
<dbReference type="AlphaFoldDB" id="A0A9Q1K0G5"/>
<dbReference type="GO" id="GO:0046872">
    <property type="term" value="F:metal ion binding"/>
    <property type="evidence" value="ECO:0007669"/>
    <property type="project" value="UniProtKB-KW"/>
</dbReference>
<dbReference type="InterPro" id="IPR000823">
    <property type="entry name" value="Peroxidase_pln"/>
</dbReference>
<comment type="cofactor">
    <cofactor evidence="7">
        <name>Ca(2+)</name>
        <dbReference type="ChEBI" id="CHEBI:29108"/>
    </cofactor>
    <text evidence="7">Binds 2 calcium ions per subunit.</text>
</comment>
<evidence type="ECO:0000256" key="7">
    <source>
        <dbReference type="PIRSR" id="PIRSR600823-3"/>
    </source>
</evidence>
<evidence type="ECO:0000313" key="9">
    <source>
        <dbReference type="EMBL" id="KAJ8434495.1"/>
    </source>
</evidence>
<evidence type="ECO:0000256" key="4">
    <source>
        <dbReference type="ARBA" id="ARBA00022723"/>
    </source>
</evidence>
<name>A0A9Q1K0G5_9CARY</name>
<organism evidence="9 10">
    <name type="scientific">Carnegiea gigantea</name>
    <dbReference type="NCBI Taxonomy" id="171969"/>
    <lineage>
        <taxon>Eukaryota</taxon>
        <taxon>Viridiplantae</taxon>
        <taxon>Streptophyta</taxon>
        <taxon>Embryophyta</taxon>
        <taxon>Tracheophyta</taxon>
        <taxon>Spermatophyta</taxon>
        <taxon>Magnoliopsida</taxon>
        <taxon>eudicotyledons</taxon>
        <taxon>Gunneridae</taxon>
        <taxon>Pentapetalae</taxon>
        <taxon>Caryophyllales</taxon>
        <taxon>Cactineae</taxon>
        <taxon>Cactaceae</taxon>
        <taxon>Cactoideae</taxon>
        <taxon>Echinocereeae</taxon>
        <taxon>Carnegiea</taxon>
    </lineage>
</organism>
<evidence type="ECO:0000256" key="3">
    <source>
        <dbReference type="ARBA" id="ARBA00022617"/>
    </source>
</evidence>
<feature type="region of interest" description="Disordered" evidence="8">
    <location>
        <begin position="1"/>
        <end position="32"/>
    </location>
</feature>
<keyword evidence="10" id="KW-1185">Reference proteome</keyword>
<feature type="binding site" evidence="7">
    <location>
        <position position="55"/>
    </location>
    <ligand>
        <name>Ca(2+)</name>
        <dbReference type="ChEBI" id="CHEBI:29108"/>
        <label>1</label>
    </ligand>
</feature>
<evidence type="ECO:0000256" key="8">
    <source>
        <dbReference type="SAM" id="MobiDB-lite"/>
    </source>
</evidence>
<keyword evidence="4 7" id="KW-0479">Metal-binding</keyword>
<comment type="caution">
    <text evidence="9">The sequence shown here is derived from an EMBL/GenBank/DDBJ whole genome shotgun (WGS) entry which is preliminary data.</text>
</comment>
<dbReference type="GO" id="GO:0006979">
    <property type="term" value="P:response to oxidative stress"/>
    <property type="evidence" value="ECO:0007669"/>
    <property type="project" value="InterPro"/>
</dbReference>
<dbReference type="Gene3D" id="1.10.520.10">
    <property type="match status" value="1"/>
</dbReference>
<evidence type="ECO:0000256" key="6">
    <source>
        <dbReference type="ARBA" id="ARBA00023004"/>
    </source>
</evidence>
<keyword evidence="7" id="KW-0106">Calcium</keyword>
<dbReference type="PANTHER" id="PTHR31235">
    <property type="entry name" value="PEROXIDASE 25-RELATED"/>
    <property type="match status" value="1"/>
</dbReference>